<dbReference type="EMBL" id="OX465081">
    <property type="protein sequence ID" value="CAI9287763.1"/>
    <property type="molecule type" value="Genomic_DNA"/>
</dbReference>
<name>A0AA35Z8X0_LACSI</name>
<gene>
    <name evidence="2" type="ORF">LSALG_LOCUS27107</name>
</gene>
<accession>A0AA35Z8X0</accession>
<dbReference type="Proteomes" id="UP001177003">
    <property type="component" value="Chromosome 5"/>
</dbReference>
<reference evidence="2" key="1">
    <citation type="submission" date="2023-04" db="EMBL/GenBank/DDBJ databases">
        <authorList>
            <person name="Vijverberg K."/>
            <person name="Xiong W."/>
            <person name="Schranz E."/>
        </authorList>
    </citation>
    <scope>NUCLEOTIDE SEQUENCE</scope>
</reference>
<evidence type="ECO:0000313" key="2">
    <source>
        <dbReference type="EMBL" id="CAI9287763.1"/>
    </source>
</evidence>
<protein>
    <submittedName>
        <fullName evidence="2">Uncharacterized protein</fullName>
    </submittedName>
</protein>
<keyword evidence="3" id="KW-1185">Reference proteome</keyword>
<organism evidence="2 3">
    <name type="scientific">Lactuca saligna</name>
    <name type="common">Willowleaf lettuce</name>
    <dbReference type="NCBI Taxonomy" id="75948"/>
    <lineage>
        <taxon>Eukaryota</taxon>
        <taxon>Viridiplantae</taxon>
        <taxon>Streptophyta</taxon>
        <taxon>Embryophyta</taxon>
        <taxon>Tracheophyta</taxon>
        <taxon>Spermatophyta</taxon>
        <taxon>Magnoliopsida</taxon>
        <taxon>eudicotyledons</taxon>
        <taxon>Gunneridae</taxon>
        <taxon>Pentapetalae</taxon>
        <taxon>asterids</taxon>
        <taxon>campanulids</taxon>
        <taxon>Asterales</taxon>
        <taxon>Asteraceae</taxon>
        <taxon>Cichorioideae</taxon>
        <taxon>Cichorieae</taxon>
        <taxon>Lactucinae</taxon>
        <taxon>Lactuca</taxon>
    </lineage>
</organism>
<evidence type="ECO:0000256" key="1">
    <source>
        <dbReference type="SAM" id="MobiDB-lite"/>
    </source>
</evidence>
<proteinExistence type="predicted"/>
<evidence type="ECO:0000313" key="3">
    <source>
        <dbReference type="Proteomes" id="UP001177003"/>
    </source>
</evidence>
<dbReference type="AlphaFoldDB" id="A0AA35Z8X0"/>
<feature type="region of interest" description="Disordered" evidence="1">
    <location>
        <begin position="274"/>
        <end position="298"/>
    </location>
</feature>
<sequence>MKLIEKLKTYQGKKPFRICHDLTTSISQDPISQVSSYGSYTVTRSGTGRRLSPEPSYPYCCDRQKNQYADVKKTNTLLIICNLLVHLFYCRGLQSSMQMLKKQTRFLLSATFWFTSSTAEGCKVYFNVTTSGLLLAGKTAGILRNDDDLIAVDTAMSRVTTLLQKGKRALQELELLKVLQSEIRHELANDPYKNETGSSGDFVMDWDSQHSKDVTMIKKCESGEELAISAILGEETFLGDDCYPKEVDMKFLSLQRSPVQELRPWFATRAEAVPNIKRNREKPHQLPPSPLTQKGATSVHQMVAKIGSHGGIKCISL</sequence>